<evidence type="ECO:0000313" key="1">
    <source>
        <dbReference type="EMBL" id="KAK8574819.1"/>
    </source>
</evidence>
<dbReference type="EMBL" id="JBBPBM010000007">
    <property type="protein sequence ID" value="KAK8574819.1"/>
    <property type="molecule type" value="Genomic_DNA"/>
</dbReference>
<reference evidence="1 2" key="1">
    <citation type="journal article" date="2024" name="G3 (Bethesda)">
        <title>Genome assembly of Hibiscus sabdariffa L. provides insights into metabolisms of medicinal natural products.</title>
        <authorList>
            <person name="Kim T."/>
        </authorList>
    </citation>
    <scope>NUCLEOTIDE SEQUENCE [LARGE SCALE GENOMIC DNA]</scope>
    <source>
        <strain evidence="1">TK-2024</strain>
        <tissue evidence="1">Old leaves</tissue>
    </source>
</reference>
<organism evidence="1 2">
    <name type="scientific">Hibiscus sabdariffa</name>
    <name type="common">roselle</name>
    <dbReference type="NCBI Taxonomy" id="183260"/>
    <lineage>
        <taxon>Eukaryota</taxon>
        <taxon>Viridiplantae</taxon>
        <taxon>Streptophyta</taxon>
        <taxon>Embryophyta</taxon>
        <taxon>Tracheophyta</taxon>
        <taxon>Spermatophyta</taxon>
        <taxon>Magnoliopsida</taxon>
        <taxon>eudicotyledons</taxon>
        <taxon>Gunneridae</taxon>
        <taxon>Pentapetalae</taxon>
        <taxon>rosids</taxon>
        <taxon>malvids</taxon>
        <taxon>Malvales</taxon>
        <taxon>Malvaceae</taxon>
        <taxon>Malvoideae</taxon>
        <taxon>Hibiscus</taxon>
    </lineage>
</organism>
<evidence type="ECO:0000313" key="2">
    <source>
        <dbReference type="Proteomes" id="UP001472677"/>
    </source>
</evidence>
<gene>
    <name evidence="1" type="ORF">V6N12_062497</name>
</gene>
<name>A0ABR2F932_9ROSI</name>
<proteinExistence type="predicted"/>
<accession>A0ABR2F932</accession>
<sequence>MVILVWDKIIPRHQMTDFMGLEIKEWISANLSGVKGFVDKVSNWDILFGSLLGNIRLHQNEFVFNGNEISYELIIEASIRLQQECSAGGMASIHGGIVIQRSIQPSTR</sequence>
<comment type="caution">
    <text evidence="1">The sequence shown here is derived from an EMBL/GenBank/DDBJ whole genome shotgun (WGS) entry which is preliminary data.</text>
</comment>
<protein>
    <submittedName>
        <fullName evidence="1">Uncharacterized protein</fullName>
    </submittedName>
</protein>
<keyword evidence="2" id="KW-1185">Reference proteome</keyword>
<dbReference type="Proteomes" id="UP001472677">
    <property type="component" value="Unassembled WGS sequence"/>
</dbReference>